<proteinExistence type="predicted"/>
<evidence type="ECO:0000313" key="2">
    <source>
        <dbReference type="Proteomes" id="UP001341135"/>
    </source>
</evidence>
<keyword evidence="2" id="KW-1185">Reference proteome</keyword>
<gene>
    <name evidence="1" type="ORF">PABY_23090</name>
</gene>
<accession>A0ABM8J102</accession>
<dbReference type="EMBL" id="AP028907">
    <property type="protein sequence ID" value="BES82742.1"/>
    <property type="molecule type" value="Genomic_DNA"/>
</dbReference>
<reference evidence="1 2" key="1">
    <citation type="submission" date="2023-09" db="EMBL/GenBank/DDBJ databases">
        <title>Pyrofollis japonicus gen. nov. sp. nov., a novel member of the family Pyrodictiaceae isolated from the Iheya North hydrothermal field.</title>
        <authorList>
            <person name="Miyazaki U."/>
            <person name="Sanari M."/>
            <person name="Tame A."/>
            <person name="Kitajima M."/>
            <person name="Okamoto A."/>
            <person name="Sawayama S."/>
            <person name="Miyazaki J."/>
            <person name="Takai K."/>
            <person name="Nakagawa S."/>
        </authorList>
    </citation>
    <scope>NUCLEOTIDE SEQUENCE [LARGE SCALE GENOMIC DNA]</scope>
    <source>
        <strain evidence="1 2">AV2</strain>
    </source>
</reference>
<dbReference type="RefSeq" id="WP_338250347.1">
    <property type="nucleotide sequence ID" value="NZ_AP028907.1"/>
</dbReference>
<dbReference type="GeneID" id="89290313"/>
<evidence type="ECO:0000313" key="1">
    <source>
        <dbReference type="EMBL" id="BES82742.1"/>
    </source>
</evidence>
<organism evidence="1 2">
    <name type="scientific">Pyrodictium abyssi</name>
    <dbReference type="NCBI Taxonomy" id="54256"/>
    <lineage>
        <taxon>Archaea</taxon>
        <taxon>Thermoproteota</taxon>
        <taxon>Thermoprotei</taxon>
        <taxon>Desulfurococcales</taxon>
        <taxon>Pyrodictiaceae</taxon>
        <taxon>Pyrodictium</taxon>
    </lineage>
</organism>
<protein>
    <submittedName>
        <fullName evidence="1">Uncharacterized protein</fullName>
    </submittedName>
</protein>
<name>A0ABM8J102_9CREN</name>
<dbReference type="Proteomes" id="UP001341135">
    <property type="component" value="Chromosome"/>
</dbReference>
<sequence length="95" mass="10144">MFGRLVSSSALLAGFIDYAVFRGFLGLLETMSVEDVVCRVPSEELQGRGCSAANGASIEIVAVEDEAPLAASTLTWCFRLATARTPRWKSRAASS</sequence>